<gene>
    <name evidence="2" type="ORF">JOF56_008376</name>
</gene>
<organism evidence="2 3">
    <name type="scientific">Kibdelosporangium banguiense</name>
    <dbReference type="NCBI Taxonomy" id="1365924"/>
    <lineage>
        <taxon>Bacteria</taxon>
        <taxon>Bacillati</taxon>
        <taxon>Actinomycetota</taxon>
        <taxon>Actinomycetes</taxon>
        <taxon>Pseudonocardiales</taxon>
        <taxon>Pseudonocardiaceae</taxon>
        <taxon>Kibdelosporangium</taxon>
    </lineage>
</organism>
<evidence type="ECO:0000256" key="1">
    <source>
        <dbReference type="SAM" id="SignalP"/>
    </source>
</evidence>
<evidence type="ECO:0000313" key="3">
    <source>
        <dbReference type="Proteomes" id="UP001519332"/>
    </source>
</evidence>
<protein>
    <submittedName>
        <fullName evidence="2">Uncharacterized protein</fullName>
    </submittedName>
</protein>
<keyword evidence="1" id="KW-0732">Signal</keyword>
<evidence type="ECO:0000313" key="2">
    <source>
        <dbReference type="EMBL" id="MBP2327991.1"/>
    </source>
</evidence>
<proteinExistence type="predicted"/>
<name>A0ABS4TU99_9PSEU</name>
<feature type="chain" id="PRO_5046858287" evidence="1">
    <location>
        <begin position="25"/>
        <end position="112"/>
    </location>
</feature>
<feature type="signal peptide" evidence="1">
    <location>
        <begin position="1"/>
        <end position="24"/>
    </location>
</feature>
<dbReference type="EMBL" id="JAGINW010000001">
    <property type="protein sequence ID" value="MBP2327991.1"/>
    <property type="molecule type" value="Genomic_DNA"/>
</dbReference>
<reference evidence="2 3" key="1">
    <citation type="submission" date="2021-03" db="EMBL/GenBank/DDBJ databases">
        <title>Sequencing the genomes of 1000 actinobacteria strains.</title>
        <authorList>
            <person name="Klenk H.-P."/>
        </authorList>
    </citation>
    <scope>NUCLEOTIDE SEQUENCE [LARGE SCALE GENOMIC DNA]</scope>
    <source>
        <strain evidence="2 3">DSM 46670</strain>
    </source>
</reference>
<dbReference type="RefSeq" id="WP_209645076.1">
    <property type="nucleotide sequence ID" value="NZ_JAGINW010000001.1"/>
</dbReference>
<dbReference type="Proteomes" id="UP001519332">
    <property type="component" value="Unassembled WGS sequence"/>
</dbReference>
<keyword evidence="3" id="KW-1185">Reference proteome</keyword>
<sequence>MRKLFVIVAMILGLVTAIAGTAAAAPGDASSSATVTLEQTDSAQAPSAGIQLASCEGPYGSLTNFYFYCTVLTTTTFYAFCSDGKILYGVLPPGLYTVRGSCAPGILTGVSY</sequence>
<accession>A0ABS4TU99</accession>
<comment type="caution">
    <text evidence="2">The sequence shown here is derived from an EMBL/GenBank/DDBJ whole genome shotgun (WGS) entry which is preliminary data.</text>
</comment>